<evidence type="ECO:0000313" key="5">
    <source>
        <dbReference type="EMBL" id="TEB08064.1"/>
    </source>
</evidence>
<dbReference type="GO" id="GO:0045493">
    <property type="term" value="P:xylan catabolic process"/>
    <property type="evidence" value="ECO:0007669"/>
    <property type="project" value="UniProtKB-KW"/>
</dbReference>
<keyword evidence="6" id="KW-1185">Reference proteome</keyword>
<gene>
    <name evidence="5" type="primary">xynA1_12</name>
    <name evidence="5" type="ORF">Psch_01619</name>
</gene>
<dbReference type="Pfam" id="PF00395">
    <property type="entry name" value="SLH"/>
    <property type="match status" value="3"/>
</dbReference>
<keyword evidence="5" id="KW-0624">Polysaccharide degradation</keyword>
<evidence type="ECO:0000256" key="2">
    <source>
        <dbReference type="SAM" id="MobiDB-lite"/>
    </source>
</evidence>
<dbReference type="GO" id="GO:0031176">
    <property type="term" value="F:endo-1,4-beta-xylanase activity"/>
    <property type="evidence" value="ECO:0007669"/>
    <property type="project" value="UniProtKB-EC"/>
</dbReference>
<keyword evidence="3" id="KW-0732">Signal</keyword>
<feature type="signal peptide" evidence="3">
    <location>
        <begin position="1"/>
        <end position="25"/>
    </location>
</feature>
<dbReference type="PANTHER" id="PTHR43308:SF5">
    <property type="entry name" value="S-LAYER PROTEIN _ PEPTIDOGLYCAN ENDO-BETA-N-ACETYLGLUCOSAMINIDASE"/>
    <property type="match status" value="1"/>
</dbReference>
<accession>A0A4Y7RGD5</accession>
<feature type="compositionally biased region" description="Polar residues" evidence="2">
    <location>
        <begin position="128"/>
        <end position="140"/>
    </location>
</feature>
<dbReference type="AlphaFoldDB" id="A0A4Y7RGD5"/>
<dbReference type="PROSITE" id="PS51272">
    <property type="entry name" value="SLH"/>
    <property type="match status" value="3"/>
</dbReference>
<dbReference type="EMBL" id="QFGA01000001">
    <property type="protein sequence ID" value="TEB08064.1"/>
    <property type="molecule type" value="Genomic_DNA"/>
</dbReference>
<keyword evidence="5" id="KW-0858">Xylan degradation</keyword>
<reference evidence="5 6" key="1">
    <citation type="journal article" date="2018" name="Environ. Microbiol.">
        <title>Novel energy conservation strategies and behaviour of Pelotomaculum schinkii driving syntrophic propionate catabolism.</title>
        <authorList>
            <person name="Hidalgo-Ahumada C.A.P."/>
            <person name="Nobu M.K."/>
            <person name="Narihiro T."/>
            <person name="Tamaki H."/>
            <person name="Liu W.T."/>
            <person name="Kamagata Y."/>
            <person name="Stams A.J.M."/>
            <person name="Imachi H."/>
            <person name="Sousa D.Z."/>
        </authorList>
    </citation>
    <scope>NUCLEOTIDE SEQUENCE [LARGE SCALE GENOMIC DNA]</scope>
    <source>
        <strain evidence="5 6">HH</strain>
    </source>
</reference>
<protein>
    <submittedName>
        <fullName evidence="5">Endo-1,4-beta-xylanase A</fullName>
        <ecNumber evidence="5">3.2.1.8</ecNumber>
    </submittedName>
</protein>
<dbReference type="InterPro" id="IPR051465">
    <property type="entry name" value="Cell_Envelope_Struct_Comp"/>
</dbReference>
<keyword evidence="5" id="KW-0378">Hydrolase</keyword>
<evidence type="ECO:0000313" key="6">
    <source>
        <dbReference type="Proteomes" id="UP000298324"/>
    </source>
</evidence>
<organism evidence="5 6">
    <name type="scientific">Pelotomaculum schinkii</name>
    <dbReference type="NCBI Taxonomy" id="78350"/>
    <lineage>
        <taxon>Bacteria</taxon>
        <taxon>Bacillati</taxon>
        <taxon>Bacillota</taxon>
        <taxon>Clostridia</taxon>
        <taxon>Eubacteriales</taxon>
        <taxon>Desulfotomaculaceae</taxon>
        <taxon>Pelotomaculum</taxon>
    </lineage>
</organism>
<feature type="chain" id="PRO_5039143407" evidence="3">
    <location>
        <begin position="26"/>
        <end position="449"/>
    </location>
</feature>
<comment type="caution">
    <text evidence="5">The sequence shown here is derived from an EMBL/GenBank/DDBJ whole genome shotgun (WGS) entry which is preliminary data.</text>
</comment>
<keyword evidence="5" id="KW-0119">Carbohydrate metabolism</keyword>
<feature type="domain" description="SLH" evidence="4">
    <location>
        <begin position="333"/>
        <end position="396"/>
    </location>
</feature>
<keyword evidence="5" id="KW-0326">Glycosidase</keyword>
<dbReference type="EC" id="3.2.1.8" evidence="5"/>
<evidence type="ECO:0000256" key="1">
    <source>
        <dbReference type="ARBA" id="ARBA00022737"/>
    </source>
</evidence>
<evidence type="ECO:0000256" key="3">
    <source>
        <dbReference type="SAM" id="SignalP"/>
    </source>
</evidence>
<proteinExistence type="predicted"/>
<dbReference type="Proteomes" id="UP000298324">
    <property type="component" value="Unassembled WGS sequence"/>
</dbReference>
<feature type="domain" description="SLH" evidence="4">
    <location>
        <begin position="397"/>
        <end position="449"/>
    </location>
</feature>
<dbReference type="PANTHER" id="PTHR43308">
    <property type="entry name" value="OUTER MEMBRANE PROTEIN ALPHA-RELATED"/>
    <property type="match status" value="1"/>
</dbReference>
<keyword evidence="1" id="KW-0677">Repeat</keyword>
<sequence>MKLRIVAYLQIALMLLMCVPAMALANTPNTTLSLSKTTASVNKSVTASGTTEPNAWVPLKVVDAAKNIVYFDTTKSDATGNYSIDFIVPGGAAGTLTVVAGEGDNVDNKRLNVGASSSSSGGSGGGSTTPQPVNSTTGEASVSPGAGGKISLGSDVSVNIPANALTGTAKVDITIQKVSSPQATPAGFKLLGSVYEFKVDGNETYTFNKPVTLTFTFDPASLSPGETPAVHYYDETLGKWVNIGGAVSGNTITVQVDHFTKFAVLASSKQEEQPTLQPTLNDIAGHWAENNINQLVRLGAISGYSDGNFKPDNAITRAEFATVLVKAFQLTSQDGKTFADTAGHWAKDYIAAAAAAGVVNGYDSNTFGPDDMITREQMAVMIAKAAKLAPAAGELQFSDSGSISGWAREAIATVTENGIMKGYPDNTIQPQGNATRAEAVTVIVNALNR</sequence>
<dbReference type="InterPro" id="IPR001119">
    <property type="entry name" value="SLH_dom"/>
</dbReference>
<dbReference type="Gene3D" id="2.60.220.30">
    <property type="match status" value="1"/>
</dbReference>
<dbReference type="RefSeq" id="WP_190239811.1">
    <property type="nucleotide sequence ID" value="NZ_QFGA01000001.1"/>
</dbReference>
<feature type="domain" description="SLH" evidence="4">
    <location>
        <begin position="275"/>
        <end position="332"/>
    </location>
</feature>
<name>A0A4Y7RGD5_9FIRM</name>
<feature type="region of interest" description="Disordered" evidence="2">
    <location>
        <begin position="107"/>
        <end position="146"/>
    </location>
</feature>
<evidence type="ECO:0000259" key="4">
    <source>
        <dbReference type="PROSITE" id="PS51272"/>
    </source>
</evidence>